<sequence length="180" mass="19404">MTRTALLLVDIQNDYFEGGLWPLHQMNRVARTAATVLARARENGRKVIHVRHEGASDAPFFRPGTQGAKIHASVSPVSGEPVVLKHRPNSFHETELLGILRKAGVTRVQIIGAMAQMCIDATARAARDFGFEVEVIADAVAAKSVAWNEHNVSATDVHAAFMASLSGTYATVVPHAKEAS</sequence>
<dbReference type="AlphaFoldDB" id="A0A2R8BA26"/>
<organism evidence="3 4">
    <name type="scientific">Ascidiaceihabitans donghaensis</name>
    <dbReference type="NCBI Taxonomy" id="1510460"/>
    <lineage>
        <taxon>Bacteria</taxon>
        <taxon>Pseudomonadati</taxon>
        <taxon>Pseudomonadota</taxon>
        <taxon>Alphaproteobacteria</taxon>
        <taxon>Rhodobacterales</taxon>
        <taxon>Paracoccaceae</taxon>
        <taxon>Ascidiaceihabitans</taxon>
    </lineage>
</organism>
<dbReference type="Pfam" id="PF00857">
    <property type="entry name" value="Isochorismatase"/>
    <property type="match status" value="1"/>
</dbReference>
<dbReference type="Gene3D" id="3.40.50.850">
    <property type="entry name" value="Isochorismatase-like"/>
    <property type="match status" value="1"/>
</dbReference>
<dbReference type="PANTHER" id="PTHR43540">
    <property type="entry name" value="PEROXYUREIDOACRYLATE/UREIDOACRYLATE AMIDOHYDROLASE-RELATED"/>
    <property type="match status" value="1"/>
</dbReference>
<evidence type="ECO:0000313" key="3">
    <source>
        <dbReference type="EMBL" id="SPH19924.1"/>
    </source>
</evidence>
<name>A0A2R8BA26_9RHOB</name>
<protein>
    <submittedName>
        <fullName evidence="3">Streptothricin hydrolase</fullName>
        <ecNumber evidence="3">3.5.2.19</ecNumber>
    </submittedName>
</protein>
<dbReference type="OrthoDB" id="9794942at2"/>
<evidence type="ECO:0000313" key="4">
    <source>
        <dbReference type="Proteomes" id="UP000244880"/>
    </source>
</evidence>
<dbReference type="GO" id="GO:0016787">
    <property type="term" value="F:hydrolase activity"/>
    <property type="evidence" value="ECO:0007669"/>
    <property type="project" value="UniProtKB-KW"/>
</dbReference>
<dbReference type="InterPro" id="IPR036380">
    <property type="entry name" value="Isochorismatase-like_sf"/>
</dbReference>
<reference evidence="3 4" key="1">
    <citation type="submission" date="2018-03" db="EMBL/GenBank/DDBJ databases">
        <authorList>
            <person name="Keele B.F."/>
        </authorList>
    </citation>
    <scope>NUCLEOTIDE SEQUENCE [LARGE SCALE GENOMIC DNA]</scope>
    <source>
        <strain evidence="3 4">CECT 8599</strain>
    </source>
</reference>
<dbReference type="Proteomes" id="UP000244880">
    <property type="component" value="Unassembled WGS sequence"/>
</dbReference>
<evidence type="ECO:0000259" key="2">
    <source>
        <dbReference type="Pfam" id="PF00857"/>
    </source>
</evidence>
<dbReference type="PANTHER" id="PTHR43540:SF1">
    <property type="entry name" value="ISOCHORISMATASE HYDROLASE"/>
    <property type="match status" value="1"/>
</dbReference>
<feature type="domain" description="Isochorismatase-like" evidence="2">
    <location>
        <begin position="4"/>
        <end position="152"/>
    </location>
</feature>
<gene>
    <name evidence="3" type="primary">sttH</name>
    <name evidence="3" type="ORF">ASD8599_00664</name>
</gene>
<proteinExistence type="predicted"/>
<dbReference type="RefSeq" id="WP_108827209.1">
    <property type="nucleotide sequence ID" value="NZ_OMOR01000001.1"/>
</dbReference>
<dbReference type="CDD" id="cd01014">
    <property type="entry name" value="nicotinamidase_related"/>
    <property type="match status" value="1"/>
</dbReference>
<keyword evidence="4" id="KW-1185">Reference proteome</keyword>
<accession>A0A2R8BA26</accession>
<dbReference type="InterPro" id="IPR050272">
    <property type="entry name" value="Isochorismatase-like_hydrls"/>
</dbReference>
<dbReference type="InterPro" id="IPR000868">
    <property type="entry name" value="Isochorismatase-like_dom"/>
</dbReference>
<dbReference type="EMBL" id="OMOR01000001">
    <property type="protein sequence ID" value="SPH19924.1"/>
    <property type="molecule type" value="Genomic_DNA"/>
</dbReference>
<evidence type="ECO:0000256" key="1">
    <source>
        <dbReference type="ARBA" id="ARBA00022801"/>
    </source>
</evidence>
<dbReference type="EC" id="3.5.2.19" evidence="3"/>
<keyword evidence="1 3" id="KW-0378">Hydrolase</keyword>
<dbReference type="SUPFAM" id="SSF52499">
    <property type="entry name" value="Isochorismatase-like hydrolases"/>
    <property type="match status" value="1"/>
</dbReference>